<reference evidence="3" key="2">
    <citation type="submission" date="2016-12" db="EMBL/GenBank/DDBJ databases">
        <authorList>
            <person name="Song W.-J."/>
            <person name="Kurnit D.M."/>
        </authorList>
    </citation>
    <scope>NUCLEOTIDE SEQUENCE [LARGE SCALE GENOMIC DNA]</scope>
    <source>
        <strain evidence="3">HGB1681</strain>
    </source>
</reference>
<dbReference type="InterPro" id="IPR055592">
    <property type="entry name" value="DUF7168"/>
</dbReference>
<dbReference type="Proteomes" id="UP000224871">
    <property type="component" value="Unassembled WGS sequence"/>
</dbReference>
<evidence type="ECO:0000259" key="1">
    <source>
        <dbReference type="Pfam" id="PF23771"/>
    </source>
</evidence>
<keyword evidence="5" id="KW-1185">Reference proteome</keyword>
<reference evidence="4" key="1">
    <citation type="submission" date="2016-12" db="EMBL/GenBank/DDBJ databases">
        <authorList>
            <person name="Gaudriault S."/>
        </authorList>
    </citation>
    <scope>NUCLEOTIDE SEQUENCE [LARGE SCALE GENOMIC DNA]</scope>
    <source>
        <strain evidence="4">HGB1681 (deposited as PTA-6826 in the American Type Culture Collection)</strain>
    </source>
</reference>
<protein>
    <recommendedName>
        <fullName evidence="1">DUF7168 domain-containing protein</fullName>
    </recommendedName>
</protein>
<evidence type="ECO:0000313" key="4">
    <source>
        <dbReference type="Proteomes" id="UP000196435"/>
    </source>
</evidence>
<proteinExistence type="predicted"/>
<evidence type="ECO:0000313" key="5">
    <source>
        <dbReference type="Proteomes" id="UP000224871"/>
    </source>
</evidence>
<dbReference type="AlphaFoldDB" id="A0A1N6MUL8"/>
<dbReference type="Proteomes" id="UP000196435">
    <property type="component" value="Unassembled WGS sequence"/>
</dbReference>
<evidence type="ECO:0000313" key="2">
    <source>
        <dbReference type="EMBL" id="PHM29080.1"/>
    </source>
</evidence>
<dbReference type="Pfam" id="PF23771">
    <property type="entry name" value="DUF7168"/>
    <property type="match status" value="1"/>
</dbReference>
<name>A0A1N6MUL8_9GAMM</name>
<accession>A0A1N6MUL8</accession>
<gene>
    <name evidence="2" type="ORF">Xinn_03718</name>
    <name evidence="3" type="ORF">XIS1_1540002</name>
</gene>
<feature type="domain" description="DUF7168" evidence="1">
    <location>
        <begin position="112"/>
        <end position="184"/>
    </location>
</feature>
<sequence>MNCNQYLYWMGSRILMMCEDNLQYLKHLINTMPPFNNIGRHKKDHNENELKNLVSLMREFQTISSRNTQEQVFSTQLTGMVKHDIDWNLVLMLSSEIIGSGFMLQKSKLSERSFDIIFYGLGHRSEIAKMLFIELENRLRLATNRHLRKSLEDERCQSTSFSLLRKKMKHMFCVQWVSQLSIEITPLKLHCNEIHHMNDWKVSFYGHSVVGFHIGDQNNDKTIINVR</sequence>
<dbReference type="EMBL" id="NIBU01000086">
    <property type="protein sequence ID" value="PHM29080.1"/>
    <property type="molecule type" value="Genomic_DNA"/>
</dbReference>
<evidence type="ECO:0000313" key="3">
    <source>
        <dbReference type="EMBL" id="SIP72511.1"/>
    </source>
</evidence>
<reference evidence="2 5" key="3">
    <citation type="journal article" date="2017" name="Nat. Microbiol.">
        <title>Natural product diversity associated with the nematode symbionts Photorhabdus and Xenorhabdus.</title>
        <authorList>
            <person name="Tobias N.J."/>
            <person name="Wolff H."/>
            <person name="Djahanschiri B."/>
            <person name="Grundmann F."/>
            <person name="Kronenwerth M."/>
            <person name="Shi Y.M."/>
            <person name="Simonyi S."/>
            <person name="Grun P."/>
            <person name="Shapiro-Ilan D."/>
            <person name="Pidot S.J."/>
            <person name="Stinear T.P."/>
            <person name="Ebersberger I."/>
            <person name="Bode H.B."/>
        </authorList>
    </citation>
    <scope>NUCLEOTIDE SEQUENCE [LARGE SCALE GENOMIC DNA]</scope>
    <source>
        <strain evidence="2 5">DSM 16336</strain>
    </source>
</reference>
<dbReference type="EMBL" id="FTLG01000062">
    <property type="protein sequence ID" value="SIP72511.1"/>
    <property type="molecule type" value="Genomic_DNA"/>
</dbReference>
<organism evidence="3 4">
    <name type="scientific">Xenorhabdus innexi</name>
    <dbReference type="NCBI Taxonomy" id="290109"/>
    <lineage>
        <taxon>Bacteria</taxon>
        <taxon>Pseudomonadati</taxon>
        <taxon>Pseudomonadota</taxon>
        <taxon>Gammaproteobacteria</taxon>
        <taxon>Enterobacterales</taxon>
        <taxon>Morganellaceae</taxon>
        <taxon>Xenorhabdus</taxon>
    </lineage>
</organism>